<keyword evidence="2" id="KW-0812">Transmembrane</keyword>
<feature type="transmembrane region" description="Helical" evidence="2">
    <location>
        <begin position="34"/>
        <end position="55"/>
    </location>
</feature>
<evidence type="ECO:0000313" key="3">
    <source>
        <dbReference type="EMBL" id="CAD5217085.1"/>
    </source>
</evidence>
<name>A0A811KN75_9BILA</name>
<protein>
    <submittedName>
        <fullName evidence="3">Uncharacterized protein</fullName>
    </submittedName>
</protein>
<keyword evidence="2" id="KW-1133">Transmembrane helix</keyword>
<comment type="caution">
    <text evidence="3">The sequence shown here is derived from an EMBL/GenBank/DDBJ whole genome shotgun (WGS) entry which is preliminary data.</text>
</comment>
<dbReference type="EMBL" id="CAJFCW020000003">
    <property type="protein sequence ID" value="CAG9107072.1"/>
    <property type="molecule type" value="Genomic_DNA"/>
</dbReference>
<dbReference type="Proteomes" id="UP000783686">
    <property type="component" value="Unassembled WGS sequence"/>
</dbReference>
<dbReference type="EMBL" id="CAJFDH010000003">
    <property type="protein sequence ID" value="CAD5217085.1"/>
    <property type="molecule type" value="Genomic_DNA"/>
</dbReference>
<dbReference type="Pfam" id="PF09612">
    <property type="entry name" value="HtrL_YibB"/>
    <property type="match status" value="1"/>
</dbReference>
<proteinExistence type="predicted"/>
<feature type="region of interest" description="Disordered" evidence="1">
    <location>
        <begin position="109"/>
        <end position="130"/>
    </location>
</feature>
<sequence length="559" mass="63398">MRVAYSRAPSATRSSSASTLESFLSKTSEKSQSILFTLLLLIILVLSVGVLLGFFDEIIIKIFHGSDKKWVEYEGIETDFRKPPEGLNATDDFKDSDVNFGATDNNLVEVDSTKDSEASDSTEDDPTFSSNNVIHLSNQKAINGSARILQTSNPITGRYLTTTTTTKPASSFTTTPSPISIFSTTIKSLNSSASLQKSSKTPTNLLETAITFLTTSKSTEARKFIDKEKAVELPTEATTTIEKTADKNEEVKSPGIVKSTKVQPTLIGVTATFSTKPAEKLEEMPPVIVTALLDIGRGDWERFTRPFDVYLESLNHLIRMPNPIIVFGNDKVAQYIKIYPKAIQDRIQFIDTRLKDLPFYSYRQEIGDILKTEQENWPDSWPERFKTHPEAWSADYNIVVNSKSYFMYKATVISKFKSEFFAWVDAGYSHGERSKIPFWTWRPKLTRGKITLIKVSPPNEKPENYEFHQVYRQTRDILSGGVLAGDVATIKRFHAFFMLTFTSLLDQGKVDDDQTTLLFTIKNYRSTFNILHGGWLDAFKVIPREPYQRRRKRSYLKVW</sequence>
<evidence type="ECO:0000256" key="1">
    <source>
        <dbReference type="SAM" id="MobiDB-lite"/>
    </source>
</evidence>
<dbReference type="Proteomes" id="UP000614601">
    <property type="component" value="Unassembled WGS sequence"/>
</dbReference>
<dbReference type="OrthoDB" id="411632at2759"/>
<keyword evidence="2" id="KW-0472">Membrane</keyword>
<accession>A0A811KN75</accession>
<evidence type="ECO:0000256" key="2">
    <source>
        <dbReference type="SAM" id="Phobius"/>
    </source>
</evidence>
<organism evidence="3 4">
    <name type="scientific">Bursaphelenchus okinawaensis</name>
    <dbReference type="NCBI Taxonomy" id="465554"/>
    <lineage>
        <taxon>Eukaryota</taxon>
        <taxon>Metazoa</taxon>
        <taxon>Ecdysozoa</taxon>
        <taxon>Nematoda</taxon>
        <taxon>Chromadorea</taxon>
        <taxon>Rhabditida</taxon>
        <taxon>Tylenchina</taxon>
        <taxon>Tylenchomorpha</taxon>
        <taxon>Aphelenchoidea</taxon>
        <taxon>Aphelenchoididae</taxon>
        <taxon>Bursaphelenchus</taxon>
    </lineage>
</organism>
<gene>
    <name evidence="3" type="ORF">BOKJ2_LOCUS6911</name>
</gene>
<evidence type="ECO:0000313" key="4">
    <source>
        <dbReference type="Proteomes" id="UP000614601"/>
    </source>
</evidence>
<reference evidence="3" key="1">
    <citation type="submission" date="2020-09" db="EMBL/GenBank/DDBJ databases">
        <authorList>
            <person name="Kikuchi T."/>
        </authorList>
    </citation>
    <scope>NUCLEOTIDE SEQUENCE</scope>
    <source>
        <strain evidence="3">SH1</strain>
    </source>
</reference>
<dbReference type="InterPro" id="IPR011735">
    <property type="entry name" value="WlaTC/HtrL_glycosyltransf"/>
</dbReference>
<dbReference type="AlphaFoldDB" id="A0A811KN75"/>
<keyword evidence="4" id="KW-1185">Reference proteome</keyword>